<name>A0AAN7TNF1_9PEZI</name>
<comment type="similarity">
    <text evidence="1">Belongs to the REXO1/REXO3 family.</text>
</comment>
<evidence type="ECO:0000256" key="5">
    <source>
        <dbReference type="SAM" id="MobiDB-lite"/>
    </source>
</evidence>
<evidence type="ECO:0000256" key="3">
    <source>
        <dbReference type="ARBA" id="ARBA00022801"/>
    </source>
</evidence>
<keyword evidence="3" id="KW-0378">Hydrolase</keyword>
<dbReference type="PANTHER" id="PTHR12801:SF112">
    <property type="entry name" value="RNA EXONUCLEASE 3"/>
    <property type="match status" value="1"/>
</dbReference>
<dbReference type="InterPro" id="IPR012337">
    <property type="entry name" value="RNaseH-like_sf"/>
</dbReference>
<dbReference type="InterPro" id="IPR013520">
    <property type="entry name" value="Ribonucl_H"/>
</dbReference>
<dbReference type="GO" id="GO:0004527">
    <property type="term" value="F:exonuclease activity"/>
    <property type="evidence" value="ECO:0007669"/>
    <property type="project" value="UniProtKB-KW"/>
</dbReference>
<proteinExistence type="inferred from homology"/>
<feature type="region of interest" description="Disordered" evidence="5">
    <location>
        <begin position="484"/>
        <end position="507"/>
    </location>
</feature>
<dbReference type="GO" id="GO:0005634">
    <property type="term" value="C:nucleus"/>
    <property type="evidence" value="ECO:0007669"/>
    <property type="project" value="TreeGrafter"/>
</dbReference>
<comment type="caution">
    <text evidence="7">The sequence shown here is derived from an EMBL/GenBank/DDBJ whole genome shotgun (WGS) entry which is preliminary data.</text>
</comment>
<evidence type="ECO:0000259" key="6">
    <source>
        <dbReference type="SMART" id="SM00479"/>
    </source>
</evidence>
<organism evidence="7 8">
    <name type="scientific">Meristemomyces frigidus</name>
    <dbReference type="NCBI Taxonomy" id="1508187"/>
    <lineage>
        <taxon>Eukaryota</taxon>
        <taxon>Fungi</taxon>
        <taxon>Dikarya</taxon>
        <taxon>Ascomycota</taxon>
        <taxon>Pezizomycotina</taxon>
        <taxon>Dothideomycetes</taxon>
        <taxon>Dothideomycetidae</taxon>
        <taxon>Mycosphaerellales</taxon>
        <taxon>Teratosphaeriaceae</taxon>
        <taxon>Meristemomyces</taxon>
    </lineage>
</organism>
<feature type="domain" description="Exonuclease" evidence="6">
    <location>
        <begin position="424"/>
        <end position="614"/>
    </location>
</feature>
<evidence type="ECO:0000313" key="8">
    <source>
        <dbReference type="Proteomes" id="UP001310890"/>
    </source>
</evidence>
<dbReference type="SMART" id="SM00479">
    <property type="entry name" value="EXOIII"/>
    <property type="match status" value="1"/>
</dbReference>
<sequence>MVFSTTTLFKGIPCPQPDACGLTNCIFSHEPVPEKPQRSADVPPASAQLTNSSHASEPPSKRQRVTYERAADKPPSKADLIRSQLSHERQFSKIAPSASGKPATPASLSRAVSPPLKTNGKALQAANNPRIIDPAGPPPSVAIAKPAALNPRLIPNDPVGHAKRSIFVKHIHGEMVRLNRQLVDCKSPPRDAALTLVENDLVRLALDEEEKLALASGNVYANVIKNRIAAFRKMTLDDWIAHLKSTDLFGKKEDTANKPIVDAPFVIETGLTPAEEVAVLPHLIIKNQTLLAKEGYIPTPPTPEQAAEAAAAVEASKNYEICDRCTSRFQVFPNRSEEGLLTSNGSCKFHPNRKIFPQRTKADTGPKEPYYPCCSQTVGSEGCTVFDHHVFKVSSPARLAAVMPFIVTPSNEDPAKDAHAEPVKAVAFDCEMGYTTLGMEMIRITAVSWPAGEDLFDVLVRPLGIVLDLNSRFSGVWPEDMANATPYQKDPSVPAPPPPTATSDSTTKKSIQIIPSPHQARNLLCSFLTPFTPLLGHAIDNDLNVVRLCHPTIIDTILLYPHPRGLPMRYGLKMLSAKFLRRAIQQGGERGHDSREDSVATGELVRVKVRDKWAVLRATGWKFDGGLLVSPKAQGGLEAGTELSEDALSSAAARKRKKRDSGEGGSLLSFLQKEGQMINHEDGKGQDT</sequence>
<keyword evidence="2" id="KW-0540">Nuclease</keyword>
<evidence type="ECO:0000313" key="7">
    <source>
        <dbReference type="EMBL" id="KAK5115290.1"/>
    </source>
</evidence>
<evidence type="ECO:0000256" key="2">
    <source>
        <dbReference type="ARBA" id="ARBA00022722"/>
    </source>
</evidence>
<protein>
    <recommendedName>
        <fullName evidence="6">Exonuclease domain-containing protein</fullName>
    </recommendedName>
</protein>
<reference evidence="7" key="1">
    <citation type="submission" date="2023-08" db="EMBL/GenBank/DDBJ databases">
        <title>Black Yeasts Isolated from many extreme environments.</title>
        <authorList>
            <person name="Coleine C."/>
            <person name="Stajich J.E."/>
            <person name="Selbmann L."/>
        </authorList>
    </citation>
    <scope>NUCLEOTIDE SEQUENCE</scope>
    <source>
        <strain evidence="7">CCFEE 5401</strain>
    </source>
</reference>
<feature type="compositionally biased region" description="Basic and acidic residues" evidence="5">
    <location>
        <begin position="65"/>
        <end position="91"/>
    </location>
</feature>
<dbReference type="InterPro" id="IPR047021">
    <property type="entry name" value="REXO1/3/4-like"/>
</dbReference>
<feature type="compositionally biased region" description="Basic and acidic residues" evidence="5">
    <location>
        <begin position="679"/>
        <end position="688"/>
    </location>
</feature>
<dbReference type="InterPro" id="IPR034922">
    <property type="entry name" value="REX1-like_exo"/>
</dbReference>
<evidence type="ECO:0000256" key="1">
    <source>
        <dbReference type="ARBA" id="ARBA00006357"/>
    </source>
</evidence>
<dbReference type="CDD" id="cd06145">
    <property type="entry name" value="REX1_like"/>
    <property type="match status" value="1"/>
</dbReference>
<dbReference type="EMBL" id="JAVRRL010000013">
    <property type="protein sequence ID" value="KAK5115290.1"/>
    <property type="molecule type" value="Genomic_DNA"/>
</dbReference>
<dbReference type="SUPFAM" id="SSF53098">
    <property type="entry name" value="Ribonuclease H-like"/>
    <property type="match status" value="1"/>
</dbReference>
<evidence type="ECO:0000256" key="4">
    <source>
        <dbReference type="ARBA" id="ARBA00022839"/>
    </source>
</evidence>
<gene>
    <name evidence="7" type="ORF">LTR62_001490</name>
</gene>
<dbReference type="Proteomes" id="UP001310890">
    <property type="component" value="Unassembled WGS sequence"/>
</dbReference>
<dbReference type="InterPro" id="IPR036397">
    <property type="entry name" value="RNaseH_sf"/>
</dbReference>
<dbReference type="AlphaFoldDB" id="A0AAN7TNF1"/>
<feature type="region of interest" description="Disordered" evidence="5">
    <location>
        <begin position="650"/>
        <end position="688"/>
    </location>
</feature>
<dbReference type="PANTHER" id="PTHR12801">
    <property type="entry name" value="RNA EXONUCLEASE REXO1 / RECO3 FAMILY MEMBER-RELATED"/>
    <property type="match status" value="1"/>
</dbReference>
<keyword evidence="4" id="KW-0269">Exonuclease</keyword>
<feature type="region of interest" description="Disordered" evidence="5">
    <location>
        <begin position="33"/>
        <end position="115"/>
    </location>
</feature>
<accession>A0AAN7TNF1</accession>
<dbReference type="Gene3D" id="3.30.420.10">
    <property type="entry name" value="Ribonuclease H-like superfamily/Ribonuclease H"/>
    <property type="match status" value="1"/>
</dbReference>
<dbReference type="GO" id="GO:0003676">
    <property type="term" value="F:nucleic acid binding"/>
    <property type="evidence" value="ECO:0007669"/>
    <property type="project" value="InterPro"/>
</dbReference>